<dbReference type="NCBIfam" id="TIGR01182">
    <property type="entry name" value="eda"/>
    <property type="match status" value="1"/>
</dbReference>
<dbReference type="CDD" id="cd00452">
    <property type="entry name" value="KDPG_aldolase"/>
    <property type="match status" value="1"/>
</dbReference>
<dbReference type="Gene3D" id="3.20.20.70">
    <property type="entry name" value="Aldolase class I"/>
    <property type="match status" value="1"/>
</dbReference>
<dbReference type="PANTHER" id="PTHR30246:SF1">
    <property type="entry name" value="2-DEHYDRO-3-DEOXY-6-PHOSPHOGALACTONATE ALDOLASE-RELATED"/>
    <property type="match status" value="1"/>
</dbReference>
<comment type="caution">
    <text evidence="6">The sequence shown here is derived from an EMBL/GenBank/DDBJ whole genome shotgun (WGS) entry which is preliminary data.</text>
</comment>
<comment type="similarity">
    <text evidence="2">Belongs to the KHG/KDPG aldolase family.</text>
</comment>
<dbReference type="EC" id="4.1.2.14" evidence="6"/>
<dbReference type="InterPro" id="IPR013785">
    <property type="entry name" value="Aldolase_TIM"/>
</dbReference>
<dbReference type="PROSITE" id="PS00160">
    <property type="entry name" value="ALDOLASE_KDPG_KHG_2"/>
    <property type="match status" value="1"/>
</dbReference>
<keyword evidence="4 6" id="KW-0456">Lyase</keyword>
<evidence type="ECO:0000256" key="3">
    <source>
        <dbReference type="ARBA" id="ARBA00011233"/>
    </source>
</evidence>
<dbReference type="InterPro" id="IPR000887">
    <property type="entry name" value="Aldlse_KDPG_KHG"/>
</dbReference>
<organism evidence="6 7">
    <name type="scientific">Aquincola agrisoli</name>
    <dbReference type="NCBI Taxonomy" id="3119538"/>
    <lineage>
        <taxon>Bacteria</taxon>
        <taxon>Pseudomonadati</taxon>
        <taxon>Pseudomonadota</taxon>
        <taxon>Betaproteobacteria</taxon>
        <taxon>Burkholderiales</taxon>
        <taxon>Sphaerotilaceae</taxon>
        <taxon>Aquincola</taxon>
    </lineage>
</organism>
<evidence type="ECO:0000313" key="7">
    <source>
        <dbReference type="Proteomes" id="UP001336250"/>
    </source>
</evidence>
<evidence type="ECO:0000313" key="6">
    <source>
        <dbReference type="EMBL" id="MEF7612392.1"/>
    </source>
</evidence>
<sequence>MLNTLDLVAHGPVIPVIVLQRVQDAVPLAEALVAGGVRVLEVTMRTPVALQCIEAIAKAVPQAIVGAGTIRSAADARAAKDAGSLFGVSPGYTPEVGRACRDAGLPLLPGVATSSEVMTAQADGLQFLKFFPASQAGGIPMLKALAGPFPDVVFCPTGGISLKTAPEFLALPNVKVCGGSWLTPADAVEAGDWDRITRLAREAGALPRG</sequence>
<dbReference type="Proteomes" id="UP001336250">
    <property type="component" value="Unassembled WGS sequence"/>
</dbReference>
<keyword evidence="7" id="KW-1185">Reference proteome</keyword>
<dbReference type="Pfam" id="PF01081">
    <property type="entry name" value="Aldolase"/>
    <property type="match status" value="1"/>
</dbReference>
<dbReference type="SUPFAM" id="SSF51569">
    <property type="entry name" value="Aldolase"/>
    <property type="match status" value="1"/>
</dbReference>
<dbReference type="AlphaFoldDB" id="A0AAW9QB04"/>
<evidence type="ECO:0000256" key="2">
    <source>
        <dbReference type="ARBA" id="ARBA00006906"/>
    </source>
</evidence>
<dbReference type="InterPro" id="IPR031338">
    <property type="entry name" value="KDPG/KHG_AS_2"/>
</dbReference>
<dbReference type="NCBIfam" id="NF004325">
    <property type="entry name" value="PRK05718.1"/>
    <property type="match status" value="1"/>
</dbReference>
<protein>
    <submittedName>
        <fullName evidence="6">Bifunctional 4-hydroxy-2-oxoglutarate aldolase/2-dehydro-3-deoxy-phosphogluconate aldolase</fullName>
        <ecNumber evidence="6">4.1.2.14</ecNumber>
        <ecNumber evidence="6">4.1.3.16</ecNumber>
    </submittedName>
</protein>
<dbReference type="RefSeq" id="WP_332287291.1">
    <property type="nucleotide sequence ID" value="NZ_JAZIBG010000003.1"/>
</dbReference>
<evidence type="ECO:0000256" key="4">
    <source>
        <dbReference type="ARBA" id="ARBA00023239"/>
    </source>
</evidence>
<dbReference type="PANTHER" id="PTHR30246">
    <property type="entry name" value="2-KETO-3-DEOXY-6-PHOSPHOGLUCONATE ALDOLASE"/>
    <property type="match status" value="1"/>
</dbReference>
<dbReference type="EMBL" id="JAZIBG010000003">
    <property type="protein sequence ID" value="MEF7612392.1"/>
    <property type="molecule type" value="Genomic_DNA"/>
</dbReference>
<accession>A0AAW9QB04</accession>
<evidence type="ECO:0000256" key="1">
    <source>
        <dbReference type="ARBA" id="ARBA00004761"/>
    </source>
</evidence>
<comment type="pathway">
    <text evidence="1">Carbohydrate acid metabolism.</text>
</comment>
<proteinExistence type="inferred from homology"/>
<dbReference type="GO" id="GO:0008700">
    <property type="term" value="F:(R,S)-4-hydroxy-2-oxoglutarate aldolase activity"/>
    <property type="evidence" value="ECO:0007669"/>
    <property type="project" value="UniProtKB-EC"/>
</dbReference>
<gene>
    <name evidence="6" type="primary">eda</name>
    <name evidence="6" type="ORF">V4F39_00630</name>
</gene>
<reference evidence="6 7" key="1">
    <citation type="submission" date="2024-02" db="EMBL/GenBank/DDBJ databases">
        <title>Genome sequence of Aquincola sp. MAHUQ-54.</title>
        <authorList>
            <person name="Huq M.A."/>
        </authorList>
    </citation>
    <scope>NUCLEOTIDE SEQUENCE [LARGE SCALE GENOMIC DNA]</scope>
    <source>
        <strain evidence="6 7">MAHUQ-54</strain>
    </source>
</reference>
<keyword evidence="5" id="KW-0119">Carbohydrate metabolism</keyword>
<dbReference type="GO" id="GO:0008675">
    <property type="term" value="F:2-dehydro-3-deoxy-phosphogluconate aldolase activity"/>
    <property type="evidence" value="ECO:0007669"/>
    <property type="project" value="UniProtKB-EC"/>
</dbReference>
<name>A0AAW9QB04_9BURK</name>
<dbReference type="EC" id="4.1.3.16" evidence="6"/>
<evidence type="ECO:0000256" key="5">
    <source>
        <dbReference type="ARBA" id="ARBA00023277"/>
    </source>
</evidence>
<comment type="subunit">
    <text evidence="3">Homotrimer.</text>
</comment>